<comment type="caution">
    <text evidence="2">The sequence shown here is derived from an EMBL/GenBank/DDBJ whole genome shotgun (WGS) entry which is preliminary data.</text>
</comment>
<dbReference type="AlphaFoldDB" id="A0A8J3WS10"/>
<accession>A0A8J3WS10</accession>
<name>A0A8J3WS10_9ACTN</name>
<evidence type="ECO:0000313" key="2">
    <source>
        <dbReference type="EMBL" id="GII00189.1"/>
    </source>
</evidence>
<protein>
    <submittedName>
        <fullName evidence="2">Uncharacterized protein</fullName>
    </submittedName>
</protein>
<proteinExistence type="predicted"/>
<reference evidence="2" key="1">
    <citation type="submission" date="2021-01" db="EMBL/GenBank/DDBJ databases">
        <title>Whole genome shotgun sequence of Planobispora takensis NBRC 109077.</title>
        <authorList>
            <person name="Komaki H."/>
            <person name="Tamura T."/>
        </authorList>
    </citation>
    <scope>NUCLEOTIDE SEQUENCE</scope>
    <source>
        <strain evidence="2">NBRC 109077</strain>
    </source>
</reference>
<feature type="region of interest" description="Disordered" evidence="1">
    <location>
        <begin position="1"/>
        <end position="24"/>
    </location>
</feature>
<dbReference type="EMBL" id="BOOK01000014">
    <property type="protein sequence ID" value="GII00189.1"/>
    <property type="molecule type" value="Genomic_DNA"/>
</dbReference>
<sequence>MLSAPLEDAALGKRDVSKKYESDHLTDRQVGLARRARACVSTPAVTCGFLCHTGLSHPVPVIGQTRCQRASKKQ</sequence>
<gene>
    <name evidence="2" type="ORF">Pta02_21970</name>
</gene>
<organism evidence="2 3">
    <name type="scientific">Planobispora takensis</name>
    <dbReference type="NCBI Taxonomy" id="1367882"/>
    <lineage>
        <taxon>Bacteria</taxon>
        <taxon>Bacillati</taxon>
        <taxon>Actinomycetota</taxon>
        <taxon>Actinomycetes</taxon>
        <taxon>Streptosporangiales</taxon>
        <taxon>Streptosporangiaceae</taxon>
        <taxon>Planobispora</taxon>
    </lineage>
</organism>
<evidence type="ECO:0000313" key="3">
    <source>
        <dbReference type="Proteomes" id="UP000634476"/>
    </source>
</evidence>
<feature type="compositionally biased region" description="Basic and acidic residues" evidence="1">
    <location>
        <begin position="10"/>
        <end position="24"/>
    </location>
</feature>
<dbReference type="Proteomes" id="UP000634476">
    <property type="component" value="Unassembled WGS sequence"/>
</dbReference>
<keyword evidence="3" id="KW-1185">Reference proteome</keyword>
<evidence type="ECO:0000256" key="1">
    <source>
        <dbReference type="SAM" id="MobiDB-lite"/>
    </source>
</evidence>